<protein>
    <submittedName>
        <fullName evidence="3">Short-chain-enoyl-CoA hydratase</fullName>
        <ecNumber evidence="3">4.2.1.150</ecNumber>
    </submittedName>
</protein>
<dbReference type="Gene3D" id="3.90.226.10">
    <property type="entry name" value="2-enoyl-CoA Hydratase, Chain A, domain 1"/>
    <property type="match status" value="1"/>
</dbReference>
<dbReference type="EC" id="4.2.1.150" evidence="3"/>
<dbReference type="RefSeq" id="WP_012402514.1">
    <property type="nucleotide sequence ID" value="NZ_CADILN010000002.1"/>
</dbReference>
<dbReference type="CDD" id="cd06558">
    <property type="entry name" value="crotonase-like"/>
    <property type="match status" value="1"/>
</dbReference>
<name>A0A6J5K649_9BURK</name>
<dbReference type="PROSITE" id="PS00166">
    <property type="entry name" value="ENOYL_COA_HYDRATASE"/>
    <property type="match status" value="1"/>
</dbReference>
<sequence length="275" mass="30998">MIRETIELVIQGPVATITLARPDKMNALSDQLLIELQHALDEIEQNVSVRAAIITGRGKAFCAGFDLSPREEPFVTVRDWREHVKLGNDTWWKIWKSRVPFIAAVNGYALGGGCDLTMVCDYTLAADTAWFGEPEIQFQSAPPYNITPWILGMKKAKEFLLLGDRVDAHEAERLGIANRIVPLNELNATAMQIALRIARLPPPAVELNKLGLNRSYELRGFTSTVEYGAEIFTQVLMSKSEEAEEFFERMNREGLKAAFKWRDARFSADNKDHTT</sequence>
<dbReference type="InterPro" id="IPR018376">
    <property type="entry name" value="Enoyl-CoA_hyd/isom_CS"/>
</dbReference>
<proteinExistence type="inferred from homology"/>
<dbReference type="InterPro" id="IPR001753">
    <property type="entry name" value="Enoyl-CoA_hydra/iso"/>
</dbReference>
<organism evidence="3 4">
    <name type="scientific">Paraburkholderia phenoliruptrix</name>
    <dbReference type="NCBI Taxonomy" id="252970"/>
    <lineage>
        <taxon>Bacteria</taxon>
        <taxon>Pseudomonadati</taxon>
        <taxon>Pseudomonadota</taxon>
        <taxon>Betaproteobacteria</taxon>
        <taxon>Burkholderiales</taxon>
        <taxon>Burkholderiaceae</taxon>
        <taxon>Paraburkholderia</taxon>
    </lineage>
</organism>
<dbReference type="SUPFAM" id="SSF52096">
    <property type="entry name" value="ClpP/crotonase"/>
    <property type="match status" value="1"/>
</dbReference>
<dbReference type="GeneID" id="27797419"/>
<dbReference type="Pfam" id="PF00378">
    <property type="entry name" value="ECH_1"/>
    <property type="match status" value="1"/>
</dbReference>
<comment type="similarity">
    <text evidence="1 2">Belongs to the enoyl-CoA hydratase/isomerase family.</text>
</comment>
<dbReference type="AlphaFoldDB" id="A0A6J5K649"/>
<dbReference type="EMBL" id="CADILN010000002">
    <property type="protein sequence ID" value="CAB4048792.1"/>
    <property type="molecule type" value="Genomic_DNA"/>
</dbReference>
<evidence type="ECO:0000256" key="2">
    <source>
        <dbReference type="RuleBase" id="RU003707"/>
    </source>
</evidence>
<dbReference type="InterPro" id="IPR029045">
    <property type="entry name" value="ClpP/crotonase-like_dom_sf"/>
</dbReference>
<evidence type="ECO:0000256" key="1">
    <source>
        <dbReference type="ARBA" id="ARBA00005254"/>
    </source>
</evidence>
<evidence type="ECO:0000313" key="3">
    <source>
        <dbReference type="EMBL" id="CAB4048792.1"/>
    </source>
</evidence>
<dbReference type="Proteomes" id="UP000494102">
    <property type="component" value="Unassembled WGS sequence"/>
</dbReference>
<accession>A0A6J5K649</accession>
<dbReference type="PANTHER" id="PTHR11941:SF54">
    <property type="entry name" value="ENOYL-COA HYDRATASE, MITOCHONDRIAL"/>
    <property type="match status" value="1"/>
</dbReference>
<reference evidence="3 4" key="1">
    <citation type="submission" date="2020-04" db="EMBL/GenBank/DDBJ databases">
        <authorList>
            <person name="De Canck E."/>
        </authorList>
    </citation>
    <scope>NUCLEOTIDE SEQUENCE [LARGE SCALE GENOMIC DNA]</scope>
    <source>
        <strain evidence="3 4">LMG 9964</strain>
    </source>
</reference>
<dbReference type="GO" id="GO:0006635">
    <property type="term" value="P:fatty acid beta-oxidation"/>
    <property type="evidence" value="ECO:0007669"/>
    <property type="project" value="TreeGrafter"/>
</dbReference>
<gene>
    <name evidence="3" type="primary">crt_5</name>
    <name evidence="3" type="ORF">LMG9964_02433</name>
</gene>
<dbReference type="GO" id="GO:0018812">
    <property type="term" value="F:3-hydroxyacyl-CoA dehydratase activity"/>
    <property type="evidence" value="ECO:0007669"/>
    <property type="project" value="UniProtKB-EC"/>
</dbReference>
<keyword evidence="3" id="KW-0456">Lyase</keyword>
<dbReference type="PANTHER" id="PTHR11941">
    <property type="entry name" value="ENOYL-COA HYDRATASE-RELATED"/>
    <property type="match status" value="1"/>
</dbReference>
<evidence type="ECO:0000313" key="4">
    <source>
        <dbReference type="Proteomes" id="UP000494102"/>
    </source>
</evidence>